<sequence>MLGALAIPARSPVQGRPTGGRPCSSPVCRASNRPPYGRPTESGRTRPRNLTGHELAAVGRAGITVQRSRKSCGSWSITVDNPPVVNIAVTQTGDPRTTSTAQHDGYVQ</sequence>
<dbReference type="AlphaFoldDB" id="L1KLG6"/>
<gene>
    <name evidence="2" type="ORF">STRIP9103_05429</name>
</gene>
<reference evidence="2 3" key="1">
    <citation type="submission" date="2012-11" db="EMBL/GenBank/DDBJ databases">
        <authorList>
            <person name="Huguet-Tapia J.C."/>
            <person name="Durkin A.S."/>
            <person name="Pettis G.S."/>
            <person name="Badger J.H."/>
        </authorList>
    </citation>
    <scope>NUCLEOTIDE SEQUENCE [LARGE SCALE GENOMIC DNA]</scope>
    <source>
        <strain evidence="2 3">91-03</strain>
    </source>
</reference>
<dbReference type="EMBL" id="AEJC01000596">
    <property type="protein sequence ID" value="EKX61442.1"/>
    <property type="molecule type" value="Genomic_DNA"/>
</dbReference>
<accession>L1KLG6</accession>
<feature type="region of interest" description="Disordered" evidence="1">
    <location>
        <begin position="1"/>
        <end position="50"/>
    </location>
</feature>
<dbReference type="PATRIC" id="fig|698759.3.peg.7847"/>
<evidence type="ECO:0000313" key="3">
    <source>
        <dbReference type="Proteomes" id="UP000010411"/>
    </source>
</evidence>
<comment type="caution">
    <text evidence="2">The sequence shown here is derived from an EMBL/GenBank/DDBJ whole genome shotgun (WGS) entry which is preliminary data.</text>
</comment>
<keyword evidence="3" id="KW-1185">Reference proteome</keyword>
<protein>
    <submittedName>
        <fullName evidence="2">Uncharacterized protein</fullName>
    </submittedName>
</protein>
<proteinExistence type="predicted"/>
<evidence type="ECO:0000313" key="2">
    <source>
        <dbReference type="EMBL" id="EKX61442.1"/>
    </source>
</evidence>
<name>L1KLG6_9ACTN</name>
<organism evidence="2 3">
    <name type="scientific">Streptomyces ipomoeae 91-03</name>
    <dbReference type="NCBI Taxonomy" id="698759"/>
    <lineage>
        <taxon>Bacteria</taxon>
        <taxon>Bacillati</taxon>
        <taxon>Actinomycetota</taxon>
        <taxon>Actinomycetes</taxon>
        <taxon>Kitasatosporales</taxon>
        <taxon>Streptomycetaceae</taxon>
        <taxon>Streptomyces</taxon>
    </lineage>
</organism>
<evidence type="ECO:0000256" key="1">
    <source>
        <dbReference type="SAM" id="MobiDB-lite"/>
    </source>
</evidence>
<dbReference type="Proteomes" id="UP000010411">
    <property type="component" value="Unassembled WGS sequence"/>
</dbReference>